<feature type="region of interest" description="Disordered" evidence="1">
    <location>
        <begin position="1"/>
        <end position="168"/>
    </location>
</feature>
<gene>
    <name evidence="2" type="ORF">PHLGIDRAFT_284654</name>
</gene>
<proteinExistence type="predicted"/>
<dbReference type="STRING" id="745531.A0A0C3S0T1"/>
<feature type="compositionally biased region" description="Low complexity" evidence="1">
    <location>
        <begin position="70"/>
        <end position="81"/>
    </location>
</feature>
<dbReference type="HOGENOM" id="CLU_351283_0_0_1"/>
<sequence>MKRHTSGRRSQSPDGLLFAQPAAKRMRVDRSPPPTAASSSTTSSHTHSRAQTGTATSQFTPRLTWPAPTPRSSTSTHRSSAMPPPQSGTVSRFLPARPGTPTDTSVATPSWNAPTPRSPTPSWNEATSRRPPSPMLPIPPPQTRGRASSPPFVSISPPASPNHASVPERRGSWLDGLAEASTADEKWIIKGLNVNWVPQPVLGRARVAMREDGRFGVEDPLLWPQVVSSQHPHLVMIPRRPRPSHPAAVLWDDVHPGDFEAVSNDLQGSQYGRLAQSVLHKLQRAVSSVEKPVRDHLLDLQPRARVLMAQEKATRDPGARNVLEGDRAALEAKISRLQELDASLALAIDTFDIPSTLRDIASQRGHLHRCYAEIWAWLQWEQSSAARAQNRPGDATRLHQGLDGQGVMGGICPEVRSASALYLAGAPTWFIIRAVTASPANAAPLRLSQLSLPTSIPTGVIVDHGSSALAGTEHLSAIWKASQSVFDIERIPLPMEHHLHAPAASPSTSKAQSVRGQPPHGLDRVVELLHPLLPRRVTAWQTALEKVDFSRPAPGERDRLGLWLPEAEFVVGPTQPWRLYAYLGNWLRTRSAFWQLISKVQRFEPPRANSWRIFLGRLPDLSDDRPEAAVPQTERKQRSANQRARRKQEREDVCVYFSALLRQDIRPREPLLDEVTWRGCKVTQAALEAGDTPPPIKTAIREITWELSEAAFRVEPYELDRRLVPPGRGHYHDHERQRRRLITAVFPDRHFAIPALPPHPRRGLCALELHDRAGCLEGLRRVLVRWPHSPRAFASLRLHDGSAGDDIRHFEREAARFYCQAFYETFGRAAVVPRFPN</sequence>
<feature type="compositionally biased region" description="Polar residues" evidence="1">
    <location>
        <begin position="49"/>
        <end position="61"/>
    </location>
</feature>
<evidence type="ECO:0000256" key="1">
    <source>
        <dbReference type="SAM" id="MobiDB-lite"/>
    </source>
</evidence>
<feature type="region of interest" description="Disordered" evidence="1">
    <location>
        <begin position="624"/>
        <end position="646"/>
    </location>
</feature>
<accession>A0A0C3S0T1</accession>
<feature type="compositionally biased region" description="Pro residues" evidence="1">
    <location>
        <begin position="131"/>
        <end position="142"/>
    </location>
</feature>
<keyword evidence="3" id="KW-1185">Reference proteome</keyword>
<feature type="compositionally biased region" description="Polar residues" evidence="1">
    <location>
        <begin position="101"/>
        <end position="126"/>
    </location>
</feature>
<reference evidence="2 3" key="1">
    <citation type="journal article" date="2014" name="PLoS Genet.">
        <title>Analysis of the Phlebiopsis gigantea genome, transcriptome and secretome provides insight into its pioneer colonization strategies of wood.</title>
        <authorList>
            <person name="Hori C."/>
            <person name="Ishida T."/>
            <person name="Igarashi K."/>
            <person name="Samejima M."/>
            <person name="Suzuki H."/>
            <person name="Master E."/>
            <person name="Ferreira P."/>
            <person name="Ruiz-Duenas F.J."/>
            <person name="Held B."/>
            <person name="Canessa P."/>
            <person name="Larrondo L.F."/>
            <person name="Schmoll M."/>
            <person name="Druzhinina I.S."/>
            <person name="Kubicek C.P."/>
            <person name="Gaskell J.A."/>
            <person name="Kersten P."/>
            <person name="St John F."/>
            <person name="Glasner J."/>
            <person name="Sabat G."/>
            <person name="Splinter BonDurant S."/>
            <person name="Syed K."/>
            <person name="Yadav J."/>
            <person name="Mgbeahuruike A.C."/>
            <person name="Kovalchuk A."/>
            <person name="Asiegbu F.O."/>
            <person name="Lackner G."/>
            <person name="Hoffmeister D."/>
            <person name="Rencoret J."/>
            <person name="Gutierrez A."/>
            <person name="Sun H."/>
            <person name="Lindquist E."/>
            <person name="Barry K."/>
            <person name="Riley R."/>
            <person name="Grigoriev I.V."/>
            <person name="Henrissat B."/>
            <person name="Kues U."/>
            <person name="Berka R.M."/>
            <person name="Martinez A.T."/>
            <person name="Covert S.F."/>
            <person name="Blanchette R.A."/>
            <person name="Cullen D."/>
        </authorList>
    </citation>
    <scope>NUCLEOTIDE SEQUENCE [LARGE SCALE GENOMIC DNA]</scope>
    <source>
        <strain evidence="2 3">11061_1 CR5-6</strain>
    </source>
</reference>
<evidence type="ECO:0000313" key="2">
    <source>
        <dbReference type="EMBL" id="KIP02667.1"/>
    </source>
</evidence>
<evidence type="ECO:0000313" key="3">
    <source>
        <dbReference type="Proteomes" id="UP000053257"/>
    </source>
</evidence>
<feature type="compositionally biased region" description="Basic and acidic residues" evidence="1">
    <location>
        <begin position="624"/>
        <end position="637"/>
    </location>
</feature>
<feature type="compositionally biased region" description="Low complexity" evidence="1">
    <location>
        <begin position="36"/>
        <end position="45"/>
    </location>
</feature>
<dbReference type="EMBL" id="KN840660">
    <property type="protein sequence ID" value="KIP02667.1"/>
    <property type="molecule type" value="Genomic_DNA"/>
</dbReference>
<organism evidence="2 3">
    <name type="scientific">Phlebiopsis gigantea (strain 11061_1 CR5-6)</name>
    <name type="common">White-rot fungus</name>
    <name type="synonym">Peniophora gigantea</name>
    <dbReference type="NCBI Taxonomy" id="745531"/>
    <lineage>
        <taxon>Eukaryota</taxon>
        <taxon>Fungi</taxon>
        <taxon>Dikarya</taxon>
        <taxon>Basidiomycota</taxon>
        <taxon>Agaricomycotina</taxon>
        <taxon>Agaricomycetes</taxon>
        <taxon>Polyporales</taxon>
        <taxon>Phanerochaetaceae</taxon>
        <taxon>Phlebiopsis</taxon>
    </lineage>
</organism>
<protein>
    <submittedName>
        <fullName evidence="2">Uncharacterized protein</fullName>
    </submittedName>
</protein>
<name>A0A0C3S0T1_PHLG1</name>
<dbReference type="Proteomes" id="UP000053257">
    <property type="component" value="Unassembled WGS sequence"/>
</dbReference>
<dbReference type="AlphaFoldDB" id="A0A0C3S0T1"/>
<dbReference type="OrthoDB" id="2692137at2759"/>